<organism evidence="2 3">
    <name type="scientific">Holothuria leucospilota</name>
    <name type="common">Black long sea cucumber</name>
    <name type="synonym">Mertensiothuria leucospilota</name>
    <dbReference type="NCBI Taxonomy" id="206669"/>
    <lineage>
        <taxon>Eukaryota</taxon>
        <taxon>Metazoa</taxon>
        <taxon>Echinodermata</taxon>
        <taxon>Eleutherozoa</taxon>
        <taxon>Echinozoa</taxon>
        <taxon>Holothuroidea</taxon>
        <taxon>Aspidochirotacea</taxon>
        <taxon>Aspidochirotida</taxon>
        <taxon>Holothuriidae</taxon>
        <taxon>Holothuria</taxon>
    </lineage>
</organism>
<feature type="region of interest" description="Disordered" evidence="1">
    <location>
        <begin position="197"/>
        <end position="221"/>
    </location>
</feature>
<keyword evidence="3" id="KW-1185">Reference proteome</keyword>
<accession>A0A9Q1CD46</accession>
<protein>
    <submittedName>
        <fullName evidence="2">Uncharacterized protein</fullName>
    </submittedName>
</protein>
<evidence type="ECO:0000256" key="1">
    <source>
        <dbReference type="SAM" id="MobiDB-lite"/>
    </source>
</evidence>
<dbReference type="EMBL" id="JAIZAY010000004">
    <property type="protein sequence ID" value="KAJ8042741.1"/>
    <property type="molecule type" value="Genomic_DNA"/>
</dbReference>
<sequence>MTEAMMQTIILLVNVNPMTVPAVIHQKKMQAFEKKNQLTTMSQFQTKRIHLMHHNHLDMSLKELENDDRQNDPDYNFTGESNDLSSEDEVPPKKVMRHAIIPQEKGGGEPSIFEVQGSSISGEPIIPEGEPLIPDGELPIPDGELPIPDGELPIPDGELPIPEGELPITEGKPLISVGELPIPERREQPINPFRTMVGSATPVERPWSPATSTLGSLLERK</sequence>
<reference evidence="2" key="1">
    <citation type="submission" date="2021-10" db="EMBL/GenBank/DDBJ databases">
        <title>Tropical sea cucumber genome reveals ecological adaptation and Cuvierian tubules defense mechanism.</title>
        <authorList>
            <person name="Chen T."/>
        </authorList>
    </citation>
    <scope>NUCLEOTIDE SEQUENCE</scope>
    <source>
        <strain evidence="2">Nanhai2018</strain>
        <tissue evidence="2">Muscle</tissue>
    </source>
</reference>
<feature type="region of interest" description="Disordered" evidence="1">
    <location>
        <begin position="147"/>
        <end position="172"/>
    </location>
</feature>
<evidence type="ECO:0000313" key="2">
    <source>
        <dbReference type="EMBL" id="KAJ8042741.1"/>
    </source>
</evidence>
<evidence type="ECO:0000313" key="3">
    <source>
        <dbReference type="Proteomes" id="UP001152320"/>
    </source>
</evidence>
<dbReference type="AlphaFoldDB" id="A0A9Q1CD46"/>
<proteinExistence type="predicted"/>
<gene>
    <name evidence="2" type="ORF">HOLleu_09584</name>
</gene>
<dbReference type="OrthoDB" id="7432446at2759"/>
<dbReference type="Proteomes" id="UP001152320">
    <property type="component" value="Chromosome 4"/>
</dbReference>
<comment type="caution">
    <text evidence="2">The sequence shown here is derived from an EMBL/GenBank/DDBJ whole genome shotgun (WGS) entry which is preliminary data.</text>
</comment>
<name>A0A9Q1CD46_HOLLE</name>
<feature type="region of interest" description="Disordered" evidence="1">
    <location>
        <begin position="66"/>
        <end position="92"/>
    </location>
</feature>